<name>A0ABV3FSA7_9NOCA</name>
<organism evidence="5 6">
    <name type="scientific">Nocardia aurea</name>
    <dbReference type="NCBI Taxonomy" id="2144174"/>
    <lineage>
        <taxon>Bacteria</taxon>
        <taxon>Bacillati</taxon>
        <taxon>Actinomycetota</taxon>
        <taxon>Actinomycetes</taxon>
        <taxon>Mycobacteriales</taxon>
        <taxon>Nocardiaceae</taxon>
        <taxon>Nocardia</taxon>
    </lineage>
</organism>
<dbReference type="Proteomes" id="UP001551695">
    <property type="component" value="Unassembled WGS sequence"/>
</dbReference>
<dbReference type="Pfam" id="PF03632">
    <property type="entry name" value="Glyco_hydro_65m"/>
    <property type="match status" value="1"/>
</dbReference>
<dbReference type="SUPFAM" id="SSF74650">
    <property type="entry name" value="Galactose mutarotase-like"/>
    <property type="match status" value="1"/>
</dbReference>
<dbReference type="InterPro" id="IPR006439">
    <property type="entry name" value="HAD-SF_hydro_IA"/>
</dbReference>
<dbReference type="EMBL" id="JBFAKC010000004">
    <property type="protein sequence ID" value="MEV0708297.1"/>
    <property type="molecule type" value="Genomic_DNA"/>
</dbReference>
<dbReference type="Gene3D" id="1.50.10.10">
    <property type="match status" value="1"/>
</dbReference>
<feature type="domain" description="Glycoside hydrolase family 65 N-terminal" evidence="4">
    <location>
        <begin position="283"/>
        <end position="534"/>
    </location>
</feature>
<feature type="domain" description="Glycoside hydrolase family 65 central catalytic" evidence="2">
    <location>
        <begin position="589"/>
        <end position="983"/>
    </location>
</feature>
<dbReference type="Pfam" id="PF00702">
    <property type="entry name" value="Hydrolase"/>
    <property type="match status" value="1"/>
</dbReference>
<dbReference type="InterPro" id="IPR005196">
    <property type="entry name" value="Glyco_hydro_65_N"/>
</dbReference>
<keyword evidence="6" id="KW-1185">Reference proteome</keyword>
<reference evidence="5 6" key="1">
    <citation type="submission" date="2024-06" db="EMBL/GenBank/DDBJ databases">
        <title>The Natural Products Discovery Center: Release of the First 8490 Sequenced Strains for Exploring Actinobacteria Biosynthetic Diversity.</title>
        <authorList>
            <person name="Kalkreuter E."/>
            <person name="Kautsar S.A."/>
            <person name="Yang D."/>
            <person name="Bader C.D."/>
            <person name="Teijaro C.N."/>
            <person name="Fluegel L."/>
            <person name="Davis C.M."/>
            <person name="Simpson J.R."/>
            <person name="Lauterbach L."/>
            <person name="Steele A.D."/>
            <person name="Gui C."/>
            <person name="Meng S."/>
            <person name="Li G."/>
            <person name="Viehrig K."/>
            <person name="Ye F."/>
            <person name="Su P."/>
            <person name="Kiefer A.F."/>
            <person name="Nichols A."/>
            <person name="Cepeda A.J."/>
            <person name="Yan W."/>
            <person name="Fan B."/>
            <person name="Jiang Y."/>
            <person name="Adhikari A."/>
            <person name="Zheng C.-J."/>
            <person name="Schuster L."/>
            <person name="Cowan T.M."/>
            <person name="Smanski M.J."/>
            <person name="Chevrette M.G."/>
            <person name="De Carvalho L.P.S."/>
            <person name="Shen B."/>
        </authorList>
    </citation>
    <scope>NUCLEOTIDE SEQUENCE [LARGE SCALE GENOMIC DNA]</scope>
    <source>
        <strain evidence="5 6">NPDC050403</strain>
    </source>
</reference>
<dbReference type="SUPFAM" id="SSF48208">
    <property type="entry name" value="Six-hairpin glycosidases"/>
    <property type="match status" value="1"/>
</dbReference>
<sequence length="1068" mass="117311">MRLENLPSSPGRTVNDYGAVVFEMDGVVTDTAAIHATSWKVLFDEVLARLAGSSQRPFDPVDDYLLFVDGRSHEEGVRGFLGSRGLHVAEGEPEDTSDSWTVAGLAAREQRLFATELARVGVSVFPDARRLLDGLRAAGVPTALVTASRDSAAVLDAAGITSLFTVRVDGNDTATLAPADKPDPAMFVEAARRLHVEPIDAVVLEDATVGVRAAAKAGFGLVVGVDRTGSPAQLTEAGADLVVTDLAELPLISHTGVTFAEPSPTPRCGGATTTTAGGWNLIYDGFEPAHEGAREALCTTGNGYWATRGASPGCVADAVHYPGTYLAGIYNRVTTRLDDHDDESEHLVNAPDWTALRVRADQGPLLYPGCPEMIDHHQDLDLRAGVLTRTNRYRDSLGRTTRLTTRQFQSLTHPHLAAIELGVEAEDWSGTVVVTSQIDGRVANRNVAADRALNGRHLRPGHHRALDDRTVLYETVTDQSGITIAIAARTRTDAAPAELRPHSEIDCPGVELTLALAPSSPVVIEKIAAVATSRERGLSTAALAAVRRIDEAPRFGALVTAHMDAWSQLWDRFGIRLGDGRGHRLALNLHVFHVLQATVAACPDTDAGLPARGLHGEGYRGHIFWDELFVYPMLTLRRPELSRAFLSYRYRRLPAARTAAHALGLGGALFPWQSGSDGREETPTELFNVRNGQWMPDHSHRQRHVGLAVAYSVWQYYQATADLRYLIDNGAELLVEVARLFADLATHDPATDRFDISGVMGPDEYHDGYPDNPGLGVRNNTYTNVLTAWVLARAHEVVELLSGHDCAPLWNRLRLGPDEPRRWDRISRRLRVPFHADGIISQFDGYEDLAEFDWDAYRSRYGNIGRLDLILQAEGDTTNRYKLSKQADVLMLFYLFSAEELREIFERLGYELPPALIPRTVDYYLARTSHGSTLSRLIHAWVLARTNRALSWSLFTQALDADVADTQRGTTREGVHLGAMAGTADMVLRCYGGVETRHDTLRLHPVLPLELREVEFTLSYRDQPLTITVNHHRISLRLHPSSADPISVSVEDQRRTLGAGQTWDIALE</sequence>
<dbReference type="InterPro" id="IPR037018">
    <property type="entry name" value="GH65_N"/>
</dbReference>
<gene>
    <name evidence="5" type="ORF">AB0I48_12085</name>
</gene>
<dbReference type="InterPro" id="IPR008928">
    <property type="entry name" value="6-hairpin_glycosidase_sf"/>
</dbReference>
<accession>A0ABV3FSA7</accession>
<dbReference type="Gene3D" id="2.60.420.10">
    <property type="entry name" value="Maltose phosphorylase, domain 3"/>
    <property type="match status" value="1"/>
</dbReference>
<dbReference type="InterPro" id="IPR023198">
    <property type="entry name" value="PGP-like_dom2"/>
</dbReference>
<feature type="domain" description="Glycoside hydrolase family 65 C-terminal" evidence="3">
    <location>
        <begin position="995"/>
        <end position="1057"/>
    </location>
</feature>
<keyword evidence="5" id="KW-0378">Hydrolase</keyword>
<evidence type="ECO:0000259" key="3">
    <source>
        <dbReference type="Pfam" id="PF03633"/>
    </source>
</evidence>
<dbReference type="Gene3D" id="2.70.98.40">
    <property type="entry name" value="Glycoside hydrolase, family 65, N-terminal domain"/>
    <property type="match status" value="1"/>
</dbReference>
<dbReference type="InterPro" id="IPR005195">
    <property type="entry name" value="Glyco_hydro_65_M"/>
</dbReference>
<evidence type="ECO:0000259" key="2">
    <source>
        <dbReference type="Pfam" id="PF03632"/>
    </source>
</evidence>
<dbReference type="InterPro" id="IPR011013">
    <property type="entry name" value="Gal_mutarotase_sf_dom"/>
</dbReference>
<comment type="caution">
    <text evidence="5">The sequence shown here is derived from an EMBL/GenBank/DDBJ whole genome shotgun (WGS) entry which is preliminary data.</text>
</comment>
<dbReference type="InterPro" id="IPR012341">
    <property type="entry name" value="6hp_glycosidase-like_sf"/>
</dbReference>
<dbReference type="InterPro" id="IPR036412">
    <property type="entry name" value="HAD-like_sf"/>
</dbReference>
<dbReference type="Pfam" id="PF03633">
    <property type="entry name" value="Glyco_hydro_65C"/>
    <property type="match status" value="1"/>
</dbReference>
<dbReference type="RefSeq" id="WP_357782859.1">
    <property type="nucleotide sequence ID" value="NZ_JBFAKC010000004.1"/>
</dbReference>
<evidence type="ECO:0000313" key="5">
    <source>
        <dbReference type="EMBL" id="MEV0708297.1"/>
    </source>
</evidence>
<dbReference type="Gene3D" id="3.40.50.1000">
    <property type="entry name" value="HAD superfamily/HAD-like"/>
    <property type="match status" value="1"/>
</dbReference>
<dbReference type="PANTHER" id="PTHR11051:SF8">
    <property type="entry name" value="PROTEIN-GLUCOSYLGALACTOSYLHYDROXYLYSINE GLUCOSIDASE"/>
    <property type="match status" value="1"/>
</dbReference>
<dbReference type="GO" id="GO:0016787">
    <property type="term" value="F:hydrolase activity"/>
    <property type="evidence" value="ECO:0007669"/>
    <property type="project" value="UniProtKB-KW"/>
</dbReference>
<keyword evidence="1" id="KW-0326">Glycosidase</keyword>
<evidence type="ECO:0000313" key="6">
    <source>
        <dbReference type="Proteomes" id="UP001551695"/>
    </source>
</evidence>
<dbReference type="PANTHER" id="PTHR11051">
    <property type="entry name" value="GLYCOSYL HYDROLASE-RELATED"/>
    <property type="match status" value="1"/>
</dbReference>
<dbReference type="InterPro" id="IPR023214">
    <property type="entry name" value="HAD_sf"/>
</dbReference>
<protein>
    <submittedName>
        <fullName evidence="5">HAD-IA family hydrolase</fullName>
    </submittedName>
</protein>
<dbReference type="Gene3D" id="1.10.150.240">
    <property type="entry name" value="Putative phosphatase, domain 2"/>
    <property type="match status" value="1"/>
</dbReference>
<dbReference type="SUPFAM" id="SSF56784">
    <property type="entry name" value="HAD-like"/>
    <property type="match status" value="1"/>
</dbReference>
<dbReference type="NCBIfam" id="TIGR01509">
    <property type="entry name" value="HAD-SF-IA-v3"/>
    <property type="match status" value="1"/>
</dbReference>
<dbReference type="Pfam" id="PF03636">
    <property type="entry name" value="Glyco_hydro_65N"/>
    <property type="match status" value="1"/>
</dbReference>
<dbReference type="InterPro" id="IPR005194">
    <property type="entry name" value="Glyco_hydro_65_C"/>
</dbReference>
<evidence type="ECO:0000256" key="1">
    <source>
        <dbReference type="ARBA" id="ARBA00023295"/>
    </source>
</evidence>
<proteinExistence type="predicted"/>
<evidence type="ECO:0000259" key="4">
    <source>
        <dbReference type="Pfam" id="PF03636"/>
    </source>
</evidence>